<proteinExistence type="predicted"/>
<keyword evidence="3" id="KW-1185">Reference proteome</keyword>
<dbReference type="Proteomes" id="UP000593571">
    <property type="component" value="Unassembled WGS sequence"/>
</dbReference>
<feature type="region of interest" description="Disordered" evidence="1">
    <location>
        <begin position="1"/>
        <end position="143"/>
    </location>
</feature>
<name>A0A7J8KAE1_ROUAE</name>
<evidence type="ECO:0000256" key="1">
    <source>
        <dbReference type="SAM" id="MobiDB-lite"/>
    </source>
</evidence>
<comment type="caution">
    <text evidence="2">The sequence shown here is derived from an EMBL/GenBank/DDBJ whole genome shotgun (WGS) entry which is preliminary data.</text>
</comment>
<dbReference type="EMBL" id="JACASE010000001">
    <property type="protein sequence ID" value="KAF6505836.1"/>
    <property type="molecule type" value="Genomic_DNA"/>
</dbReference>
<dbReference type="AlphaFoldDB" id="A0A7J8KAE1"/>
<feature type="compositionally biased region" description="Low complexity" evidence="1">
    <location>
        <begin position="129"/>
        <end position="139"/>
    </location>
</feature>
<sequence length="189" mass="18999">MSWSLGASPHGSPAPAAPVLPSPALSSRGTPGTPPATGVSRPHAVRSVRRQSAFASKSPVLARGLGPLRQAPRRRCEPGPGGGGALSPRLGTSRGDRRTGGAAGTGPGPGGVPCPLTPKERLRGSLQSGPAADGPAAGPRLCPDSVAAQPVLPGLLPSVLVRGLSPSLRQPLSWKVLGRMFHTRRPTSG</sequence>
<feature type="compositionally biased region" description="Low complexity" evidence="1">
    <location>
        <begin position="1"/>
        <end position="14"/>
    </location>
</feature>
<evidence type="ECO:0000313" key="3">
    <source>
        <dbReference type="Proteomes" id="UP000593571"/>
    </source>
</evidence>
<organism evidence="2 3">
    <name type="scientific">Rousettus aegyptiacus</name>
    <name type="common">Egyptian fruit bat</name>
    <name type="synonym">Pteropus aegyptiacus</name>
    <dbReference type="NCBI Taxonomy" id="9407"/>
    <lineage>
        <taxon>Eukaryota</taxon>
        <taxon>Metazoa</taxon>
        <taxon>Chordata</taxon>
        <taxon>Craniata</taxon>
        <taxon>Vertebrata</taxon>
        <taxon>Euteleostomi</taxon>
        <taxon>Mammalia</taxon>
        <taxon>Eutheria</taxon>
        <taxon>Laurasiatheria</taxon>
        <taxon>Chiroptera</taxon>
        <taxon>Yinpterochiroptera</taxon>
        <taxon>Pteropodoidea</taxon>
        <taxon>Pteropodidae</taxon>
        <taxon>Rousettinae</taxon>
        <taxon>Rousettus</taxon>
    </lineage>
</organism>
<gene>
    <name evidence="2" type="ORF">HJG63_007729</name>
</gene>
<accession>A0A7J8KAE1</accession>
<evidence type="ECO:0000313" key="2">
    <source>
        <dbReference type="EMBL" id="KAF6505836.1"/>
    </source>
</evidence>
<reference evidence="2 3" key="1">
    <citation type="journal article" date="2020" name="Nature">
        <title>Six reference-quality genomes reveal evolution of bat adaptations.</title>
        <authorList>
            <person name="Jebb D."/>
            <person name="Huang Z."/>
            <person name="Pippel M."/>
            <person name="Hughes G.M."/>
            <person name="Lavrichenko K."/>
            <person name="Devanna P."/>
            <person name="Winkler S."/>
            <person name="Jermiin L.S."/>
            <person name="Skirmuntt E.C."/>
            <person name="Katzourakis A."/>
            <person name="Burkitt-Gray L."/>
            <person name="Ray D.A."/>
            <person name="Sullivan K.A.M."/>
            <person name="Roscito J.G."/>
            <person name="Kirilenko B.M."/>
            <person name="Davalos L.M."/>
            <person name="Corthals A.P."/>
            <person name="Power M.L."/>
            <person name="Jones G."/>
            <person name="Ransome R.D."/>
            <person name="Dechmann D.K.N."/>
            <person name="Locatelli A.G."/>
            <person name="Puechmaille S.J."/>
            <person name="Fedrigo O."/>
            <person name="Jarvis E.D."/>
            <person name="Hiller M."/>
            <person name="Vernes S.C."/>
            <person name="Myers E.W."/>
            <person name="Teeling E.C."/>
        </authorList>
    </citation>
    <scope>NUCLEOTIDE SEQUENCE [LARGE SCALE GENOMIC DNA]</scope>
    <source>
        <strain evidence="2">MRouAeg1</strain>
        <tissue evidence="2">Muscle</tissue>
    </source>
</reference>
<protein>
    <submittedName>
        <fullName evidence="2">Uncharacterized protein</fullName>
    </submittedName>
</protein>